<protein>
    <submittedName>
        <fullName evidence="1">Uncharacterized protein</fullName>
    </submittedName>
</protein>
<gene>
    <name evidence="1" type="ORF">LCGC14_0513980</name>
</gene>
<dbReference type="EMBL" id="LAZR01000631">
    <property type="protein sequence ID" value="KKN62261.1"/>
    <property type="molecule type" value="Genomic_DNA"/>
</dbReference>
<dbReference type="AlphaFoldDB" id="A0A0F9UM59"/>
<comment type="caution">
    <text evidence="1">The sequence shown here is derived from an EMBL/GenBank/DDBJ whole genome shotgun (WGS) entry which is preliminary data.</text>
</comment>
<reference evidence="1" key="1">
    <citation type="journal article" date="2015" name="Nature">
        <title>Complex archaea that bridge the gap between prokaryotes and eukaryotes.</title>
        <authorList>
            <person name="Spang A."/>
            <person name="Saw J.H."/>
            <person name="Jorgensen S.L."/>
            <person name="Zaremba-Niedzwiedzka K."/>
            <person name="Martijn J."/>
            <person name="Lind A.E."/>
            <person name="van Eijk R."/>
            <person name="Schleper C."/>
            <person name="Guy L."/>
            <person name="Ettema T.J."/>
        </authorList>
    </citation>
    <scope>NUCLEOTIDE SEQUENCE</scope>
</reference>
<proteinExistence type="predicted"/>
<accession>A0A0F9UM59</accession>
<organism evidence="1">
    <name type="scientific">marine sediment metagenome</name>
    <dbReference type="NCBI Taxonomy" id="412755"/>
    <lineage>
        <taxon>unclassified sequences</taxon>
        <taxon>metagenomes</taxon>
        <taxon>ecological metagenomes</taxon>
    </lineage>
</organism>
<evidence type="ECO:0000313" key="1">
    <source>
        <dbReference type="EMBL" id="KKN62261.1"/>
    </source>
</evidence>
<sequence length="53" mass="6264">MTDQDNNGDSGFQIVHLSPADEEFSRALAYARYCQQKMARYATWLFMRMVGRW</sequence>
<name>A0A0F9UM59_9ZZZZ</name>